<feature type="transmembrane region" description="Helical" evidence="1">
    <location>
        <begin position="67"/>
        <end position="91"/>
    </location>
</feature>
<keyword evidence="1" id="KW-0472">Membrane</keyword>
<keyword evidence="1" id="KW-1133">Transmembrane helix</keyword>
<dbReference type="Gene3D" id="1.20.1070.10">
    <property type="entry name" value="Rhodopsin 7-helix transmembrane proteins"/>
    <property type="match status" value="1"/>
</dbReference>
<evidence type="ECO:0000313" key="2">
    <source>
        <dbReference type="EMBL" id="CAH3145785.1"/>
    </source>
</evidence>
<keyword evidence="1" id="KW-0812">Transmembrane</keyword>
<dbReference type="EMBL" id="CALNXK010000077">
    <property type="protein sequence ID" value="CAH3145785.1"/>
    <property type="molecule type" value="Genomic_DNA"/>
</dbReference>
<evidence type="ECO:0008006" key="4">
    <source>
        <dbReference type="Google" id="ProtNLM"/>
    </source>
</evidence>
<reference evidence="2 3" key="1">
    <citation type="submission" date="2022-05" db="EMBL/GenBank/DDBJ databases">
        <authorList>
            <consortium name="Genoscope - CEA"/>
            <person name="William W."/>
        </authorList>
    </citation>
    <scope>NUCLEOTIDE SEQUENCE [LARGE SCALE GENOMIC DNA]</scope>
</reference>
<gene>
    <name evidence="2" type="ORF">PLOB_00044699</name>
</gene>
<dbReference type="Proteomes" id="UP001159405">
    <property type="component" value="Unassembled WGS sequence"/>
</dbReference>
<feature type="transmembrane region" description="Helical" evidence="1">
    <location>
        <begin position="103"/>
        <end position="123"/>
    </location>
</feature>
<name>A0ABN8PNY8_9CNID</name>
<evidence type="ECO:0000313" key="3">
    <source>
        <dbReference type="Proteomes" id="UP001159405"/>
    </source>
</evidence>
<keyword evidence="3" id="KW-1185">Reference proteome</keyword>
<organism evidence="2 3">
    <name type="scientific">Porites lobata</name>
    <dbReference type="NCBI Taxonomy" id="104759"/>
    <lineage>
        <taxon>Eukaryota</taxon>
        <taxon>Metazoa</taxon>
        <taxon>Cnidaria</taxon>
        <taxon>Anthozoa</taxon>
        <taxon>Hexacorallia</taxon>
        <taxon>Scleractinia</taxon>
        <taxon>Fungiina</taxon>
        <taxon>Poritidae</taxon>
        <taxon>Porites</taxon>
    </lineage>
</organism>
<feature type="transmembrane region" description="Helical" evidence="1">
    <location>
        <begin position="12"/>
        <end position="39"/>
    </location>
</feature>
<comment type="caution">
    <text evidence="2">The sequence shown here is derived from an EMBL/GenBank/DDBJ whole genome shotgun (WGS) entry which is preliminary data.</text>
</comment>
<protein>
    <recommendedName>
        <fullName evidence="4">G-protein coupled receptors family 1 profile domain-containing protein</fullName>
    </recommendedName>
</protein>
<feature type="non-terminal residue" evidence="2">
    <location>
        <position position="174"/>
    </location>
</feature>
<sequence length="174" mass="19979">MFVPSNFGIIGYVIIYLLFCYPVVVLLHIIAIILIYAAIGFKLKHTIAPGNQLPSNQHRREQMNRKILGMLVTVVAVVIVCRFPLIFGALACFSGLKTACSRNSLFLAWFLVCFNSELILGYISSLMSNFFRVPNYCCRGYFRVVLKSQMKWKCWNRLDVKSKRTHHKHTRVAT</sequence>
<evidence type="ECO:0000256" key="1">
    <source>
        <dbReference type="SAM" id="Phobius"/>
    </source>
</evidence>
<accession>A0ABN8PNY8</accession>
<proteinExistence type="predicted"/>